<dbReference type="InterPro" id="IPR050656">
    <property type="entry name" value="PINX1"/>
</dbReference>
<accession>A0AAW2HU16</accession>
<feature type="compositionally biased region" description="Basic and acidic residues" evidence="1">
    <location>
        <begin position="100"/>
        <end position="117"/>
    </location>
</feature>
<proteinExistence type="predicted"/>
<evidence type="ECO:0000259" key="2">
    <source>
        <dbReference type="PROSITE" id="PS50174"/>
    </source>
</evidence>
<gene>
    <name evidence="3" type="ORF">PYX00_006109</name>
</gene>
<feature type="compositionally biased region" description="Basic residues" evidence="1">
    <location>
        <begin position="393"/>
        <end position="404"/>
    </location>
</feature>
<name>A0AAW2HU16_9NEOP</name>
<dbReference type="GO" id="GO:0005730">
    <property type="term" value="C:nucleolus"/>
    <property type="evidence" value="ECO:0007669"/>
    <property type="project" value="TreeGrafter"/>
</dbReference>
<organism evidence="3">
    <name type="scientific">Menopon gallinae</name>
    <name type="common">poultry shaft louse</name>
    <dbReference type="NCBI Taxonomy" id="328185"/>
    <lineage>
        <taxon>Eukaryota</taxon>
        <taxon>Metazoa</taxon>
        <taxon>Ecdysozoa</taxon>
        <taxon>Arthropoda</taxon>
        <taxon>Hexapoda</taxon>
        <taxon>Insecta</taxon>
        <taxon>Pterygota</taxon>
        <taxon>Neoptera</taxon>
        <taxon>Paraneoptera</taxon>
        <taxon>Psocodea</taxon>
        <taxon>Troctomorpha</taxon>
        <taxon>Phthiraptera</taxon>
        <taxon>Amblycera</taxon>
        <taxon>Menoponidae</taxon>
        <taxon>Menopon</taxon>
    </lineage>
</organism>
<evidence type="ECO:0000256" key="1">
    <source>
        <dbReference type="SAM" id="MobiDB-lite"/>
    </source>
</evidence>
<dbReference type="PANTHER" id="PTHR23149:SF27">
    <property type="entry name" value="PIN2_TERF1-INTERACTING TELOMERASE INHIBITOR 1"/>
    <property type="match status" value="1"/>
</dbReference>
<feature type="region of interest" description="Disordered" evidence="1">
    <location>
        <begin position="146"/>
        <end position="171"/>
    </location>
</feature>
<dbReference type="SMART" id="SM00443">
    <property type="entry name" value="G_patch"/>
    <property type="match status" value="1"/>
</dbReference>
<dbReference type="AlphaFoldDB" id="A0AAW2HU16"/>
<protein>
    <recommendedName>
        <fullName evidence="2">G-patch domain-containing protein</fullName>
    </recommendedName>
</protein>
<comment type="caution">
    <text evidence="3">The sequence shown here is derived from an EMBL/GenBank/DDBJ whole genome shotgun (WGS) entry which is preliminary data.</text>
</comment>
<sequence>MPMLAERRRKVKWTLNPGRQALWKKEDSSGIKFGRELMEKMGWKVGQGLGVNEQGIKEPLKVAFQNDSKGMGFKDNGNEWIQQQQDFNELLSQLSSSKNVGEEDGKSTTQSLEEKSRSSRARVHYKKFTRGKDLANYSEKDLECILGGKKEQSKQSNEEDDVCEFAEDEDETGLTVNAGSMVDYFAGKLKRKTGALGSDSAEKELTNLEPDVCEGEKSREKSKKKKRKKEDSPDGNELVENVDSSTRNDDAQDNCEENVRKKKSKKRAKLDANLIESSQSDQTDSAALIKRERDKVETECDGGMFDSTECKSSGKKKRKHETELEDGNIKYSENELTGEKKKKKKKKRERADSSCGDEANESSIAVESFTTEAVEESVENGGPVEHSDSERRKEKHKKKKKSRKERKDSQDHEDEYKPKTEENKSIEDQVIDNQESPVGNNVQVVEKNGEVDNSLVDLYKTELLKNIRKEKGSGSNKRINLIKCTNIDKFNGSNLGVLKGYGIVRSGSAS</sequence>
<feature type="compositionally biased region" description="Polar residues" evidence="1">
    <location>
        <begin position="275"/>
        <end position="285"/>
    </location>
</feature>
<dbReference type="EMBL" id="JARGDH010000003">
    <property type="protein sequence ID" value="KAL0273447.1"/>
    <property type="molecule type" value="Genomic_DNA"/>
</dbReference>
<feature type="compositionally biased region" description="Basic and acidic residues" evidence="1">
    <location>
        <begin position="405"/>
        <end position="427"/>
    </location>
</feature>
<feature type="compositionally biased region" description="Polar residues" evidence="1">
    <location>
        <begin position="431"/>
        <end position="441"/>
    </location>
</feature>
<dbReference type="GO" id="GO:0010521">
    <property type="term" value="F:telomerase inhibitor activity"/>
    <property type="evidence" value="ECO:0007669"/>
    <property type="project" value="TreeGrafter"/>
</dbReference>
<dbReference type="PROSITE" id="PS50174">
    <property type="entry name" value="G_PATCH"/>
    <property type="match status" value="1"/>
</dbReference>
<reference evidence="3" key="1">
    <citation type="journal article" date="2024" name="Gigascience">
        <title>Chromosome-level genome of the poultry shaft louse Menopon gallinae provides insight into the host-switching and adaptive evolution of parasitic lice.</title>
        <authorList>
            <person name="Xu Y."/>
            <person name="Ma L."/>
            <person name="Liu S."/>
            <person name="Liang Y."/>
            <person name="Liu Q."/>
            <person name="He Z."/>
            <person name="Tian L."/>
            <person name="Duan Y."/>
            <person name="Cai W."/>
            <person name="Li H."/>
            <person name="Song F."/>
        </authorList>
    </citation>
    <scope>NUCLEOTIDE SEQUENCE</scope>
    <source>
        <strain evidence="3">Cailab_2023a</strain>
    </source>
</reference>
<feature type="compositionally biased region" description="Acidic residues" evidence="1">
    <location>
        <begin position="158"/>
        <end position="171"/>
    </location>
</feature>
<dbReference type="Pfam" id="PF01585">
    <property type="entry name" value="G-patch"/>
    <property type="match status" value="1"/>
</dbReference>
<dbReference type="GO" id="GO:0003676">
    <property type="term" value="F:nucleic acid binding"/>
    <property type="evidence" value="ECO:0007669"/>
    <property type="project" value="InterPro"/>
</dbReference>
<evidence type="ECO:0000313" key="3">
    <source>
        <dbReference type="EMBL" id="KAL0273447.1"/>
    </source>
</evidence>
<feature type="compositionally biased region" description="Basic and acidic residues" evidence="1">
    <location>
        <begin position="289"/>
        <end position="298"/>
    </location>
</feature>
<dbReference type="PANTHER" id="PTHR23149">
    <property type="entry name" value="G PATCH DOMAIN CONTAINING PROTEIN"/>
    <property type="match status" value="1"/>
</dbReference>
<feature type="region of interest" description="Disordered" evidence="1">
    <location>
        <begin position="92"/>
        <end position="123"/>
    </location>
</feature>
<feature type="region of interest" description="Disordered" evidence="1">
    <location>
        <begin position="195"/>
        <end position="441"/>
    </location>
</feature>
<feature type="compositionally biased region" description="Polar residues" evidence="1">
    <location>
        <begin position="361"/>
        <end position="371"/>
    </location>
</feature>
<dbReference type="InterPro" id="IPR000467">
    <property type="entry name" value="G_patch_dom"/>
</dbReference>
<feature type="domain" description="G-patch" evidence="2">
    <location>
        <begin position="30"/>
        <end position="76"/>
    </location>
</feature>
<feature type="compositionally biased region" description="Basic and acidic residues" evidence="1">
    <location>
        <begin position="146"/>
        <end position="157"/>
    </location>
</feature>